<reference evidence="2" key="1">
    <citation type="journal article" date="2020" name="Stud. Mycol.">
        <title>101 Dothideomycetes genomes: a test case for predicting lifestyles and emergence of pathogens.</title>
        <authorList>
            <person name="Haridas S."/>
            <person name="Albert R."/>
            <person name="Binder M."/>
            <person name="Bloem J."/>
            <person name="Labutti K."/>
            <person name="Salamov A."/>
            <person name="Andreopoulos B."/>
            <person name="Baker S."/>
            <person name="Barry K."/>
            <person name="Bills G."/>
            <person name="Bluhm B."/>
            <person name="Cannon C."/>
            <person name="Castanera R."/>
            <person name="Culley D."/>
            <person name="Daum C."/>
            <person name="Ezra D."/>
            <person name="Gonzalez J."/>
            <person name="Henrissat B."/>
            <person name="Kuo A."/>
            <person name="Liang C."/>
            <person name="Lipzen A."/>
            <person name="Lutzoni F."/>
            <person name="Magnuson J."/>
            <person name="Mondo S."/>
            <person name="Nolan M."/>
            <person name="Ohm R."/>
            <person name="Pangilinan J."/>
            <person name="Park H.-J."/>
            <person name="Ramirez L."/>
            <person name="Alfaro M."/>
            <person name="Sun H."/>
            <person name="Tritt A."/>
            <person name="Yoshinaga Y."/>
            <person name="Zwiers L.-H."/>
            <person name="Turgeon B."/>
            <person name="Goodwin S."/>
            <person name="Spatafora J."/>
            <person name="Crous P."/>
            <person name="Grigoriev I."/>
        </authorList>
    </citation>
    <scope>NUCLEOTIDE SEQUENCE</scope>
    <source>
        <strain evidence="2">CBS 627.86</strain>
    </source>
</reference>
<evidence type="ECO:0000256" key="1">
    <source>
        <dbReference type="SAM" id="MobiDB-lite"/>
    </source>
</evidence>
<feature type="compositionally biased region" description="Basic and acidic residues" evidence="1">
    <location>
        <begin position="68"/>
        <end position="77"/>
    </location>
</feature>
<dbReference type="EMBL" id="ML977333">
    <property type="protein sequence ID" value="KAF2111717.1"/>
    <property type="molecule type" value="Genomic_DNA"/>
</dbReference>
<keyword evidence="3" id="KW-1185">Reference proteome</keyword>
<name>A0A6A5YYQ2_9PLEO</name>
<dbReference type="AlphaFoldDB" id="A0A6A5YYQ2"/>
<feature type="region of interest" description="Disordered" evidence="1">
    <location>
        <begin position="43"/>
        <end position="77"/>
    </location>
</feature>
<accession>A0A6A5YYQ2</accession>
<evidence type="ECO:0000313" key="3">
    <source>
        <dbReference type="Proteomes" id="UP000799770"/>
    </source>
</evidence>
<organism evidence="2 3">
    <name type="scientific">Lophiotrema nucula</name>
    <dbReference type="NCBI Taxonomy" id="690887"/>
    <lineage>
        <taxon>Eukaryota</taxon>
        <taxon>Fungi</taxon>
        <taxon>Dikarya</taxon>
        <taxon>Ascomycota</taxon>
        <taxon>Pezizomycotina</taxon>
        <taxon>Dothideomycetes</taxon>
        <taxon>Pleosporomycetidae</taxon>
        <taxon>Pleosporales</taxon>
        <taxon>Lophiotremataceae</taxon>
        <taxon>Lophiotrema</taxon>
    </lineage>
</organism>
<dbReference type="OrthoDB" id="5341924at2759"/>
<protein>
    <submittedName>
        <fullName evidence="2">Uncharacterized protein</fullName>
    </submittedName>
</protein>
<proteinExistence type="predicted"/>
<dbReference type="Proteomes" id="UP000799770">
    <property type="component" value="Unassembled WGS sequence"/>
</dbReference>
<gene>
    <name evidence="2" type="ORF">BDV96DRAFT_614583</name>
</gene>
<sequence>MCASHTCIRSALTQAFRPPHYRRAIAWTIPDFLAPAVSKTPRRTFSSSRRRNAELEPSSQNLLYPVEQSREPAHPFKSSKERLDFRVTLPDADDARTNIEPWLAAIDPFLPLHLRRTPTDGSSVAQEASAIDLAWILNAAQDASYDILSHIGLVEGRWAAVVWISKKLAEGGLDASRGPPQLEPSANVIWPETEFRSLNDVTNSPLLTERVRPSRTLKHSLDDLTSAPDSIQLPHNAKKSGLGQLWRSLGCMIVEATDRTGQANPDIMSHVLEIIAYLHHAGLISESIYQYRPAQDASMLQQPPTLHMLSSKILSALSDATWTAHEASVKATKNASYFLGHEIPGSRYKVAVGGLAPALWLELVLWSCFYGGWFLDGSAILEKVLATQKDIGWRLISWRELTAADEFDPSIIESAWRHFRWGPAAKATTAEHKATHMALSSEVVAAFVDNLINTVRVGVGARGTNPETILNRITNLKKLLDMNSLSLGSTSWDSVIVRLLESGGVVPEKRPELLLDMIKIASTFGTEVGSANASSQDDRSTSSTPYHFDPSTASIGLLHRSLRSFIDNGDVSAAMTTLEALQGYTDKNKQRSSGQSFERLSSGEIPKDQPFDNILAPIDFPVFDLQLSKTLLAKLLNLVTDARLLDVGRWLISPRELDAPLIDNSMYSDWYIAAALIRYGTVARRNDLVLSVVEQSIAGRQGVGRLLPAPITTALLNSQIEQQRWESVRGIQKFVVENPGYTPHATVIANFAASMLRLSGGANAFLDSKTVQARDAFRELLFAWEGPVLTNIRNELYCILGVVSSVHEDWRGFCSQFLSLDIRQDIKLSTDDFNQVLNGVLDGFGSNKGKHLIDMWCFQSPRTFKPYRAPGGLPAMPQFRVGKGEEYENRPNDIVITQSSGTRLILQGRVLPNRQTVLAVLRKVQRELDEIKLDQITESKSDIPTEKNMEFKATLKWAARLLYYLGFDHEDITRDLVAAFSVTVSSSEAVENRA</sequence>
<feature type="region of interest" description="Disordered" evidence="1">
    <location>
        <begin position="585"/>
        <end position="605"/>
    </location>
</feature>
<evidence type="ECO:0000313" key="2">
    <source>
        <dbReference type="EMBL" id="KAF2111717.1"/>
    </source>
</evidence>